<proteinExistence type="predicted"/>
<dbReference type="STRING" id="1314782.A0A165MIL0"/>
<evidence type="ECO:0000313" key="2">
    <source>
        <dbReference type="EMBL" id="KZT18375.1"/>
    </source>
</evidence>
<accession>A0A165MIL0</accession>
<organism evidence="2 3">
    <name type="scientific">Neolentinus lepideus HHB14362 ss-1</name>
    <dbReference type="NCBI Taxonomy" id="1314782"/>
    <lineage>
        <taxon>Eukaryota</taxon>
        <taxon>Fungi</taxon>
        <taxon>Dikarya</taxon>
        <taxon>Basidiomycota</taxon>
        <taxon>Agaricomycotina</taxon>
        <taxon>Agaricomycetes</taxon>
        <taxon>Gloeophyllales</taxon>
        <taxon>Gloeophyllaceae</taxon>
        <taxon>Neolentinus</taxon>
    </lineage>
</organism>
<name>A0A165MIL0_9AGAM</name>
<evidence type="ECO:0000259" key="1">
    <source>
        <dbReference type="Pfam" id="PF20152"/>
    </source>
</evidence>
<protein>
    <recommendedName>
        <fullName evidence="1">DUF6534 domain-containing protein</fullName>
    </recommendedName>
</protein>
<dbReference type="AlphaFoldDB" id="A0A165MIL0"/>
<dbReference type="OrthoDB" id="3046394at2759"/>
<gene>
    <name evidence="2" type="ORF">NEOLEDRAFT_171582</name>
</gene>
<keyword evidence="3" id="KW-1185">Reference proteome</keyword>
<dbReference type="InParanoid" id="A0A165MIL0"/>
<evidence type="ECO:0000313" key="3">
    <source>
        <dbReference type="Proteomes" id="UP000076761"/>
    </source>
</evidence>
<dbReference type="InterPro" id="IPR045339">
    <property type="entry name" value="DUF6534"/>
</dbReference>
<dbReference type="EMBL" id="KV425685">
    <property type="protein sequence ID" value="KZT18375.1"/>
    <property type="molecule type" value="Genomic_DNA"/>
</dbReference>
<feature type="domain" description="DUF6534" evidence="1">
    <location>
        <begin position="1"/>
        <end position="53"/>
    </location>
</feature>
<dbReference type="Proteomes" id="UP000076761">
    <property type="component" value="Unassembled WGS sequence"/>
</dbReference>
<sequence>MRVVIPTGLITSVVAALNLVLYLTTETSVPLVFNIPLAKLYTNCVLSTLNARQFWFSHSSADMPSSRFKPKLHFRVPRPQRGACIHVTTTSIVRPLCTRYKLTNHKYRVPCNVHRDIGGKTFEMEPVESSGVVTVGSVEEHDTDDTGYNMKIPELTTNTEVTELAV</sequence>
<dbReference type="Pfam" id="PF20152">
    <property type="entry name" value="DUF6534"/>
    <property type="match status" value="1"/>
</dbReference>
<reference evidence="2 3" key="1">
    <citation type="journal article" date="2016" name="Mol. Biol. Evol.">
        <title>Comparative Genomics of Early-Diverging Mushroom-Forming Fungi Provides Insights into the Origins of Lignocellulose Decay Capabilities.</title>
        <authorList>
            <person name="Nagy L.G."/>
            <person name="Riley R."/>
            <person name="Tritt A."/>
            <person name="Adam C."/>
            <person name="Daum C."/>
            <person name="Floudas D."/>
            <person name="Sun H."/>
            <person name="Yadav J.S."/>
            <person name="Pangilinan J."/>
            <person name="Larsson K.H."/>
            <person name="Matsuura K."/>
            <person name="Barry K."/>
            <person name="Labutti K."/>
            <person name="Kuo R."/>
            <person name="Ohm R.A."/>
            <person name="Bhattacharya S.S."/>
            <person name="Shirouzu T."/>
            <person name="Yoshinaga Y."/>
            <person name="Martin F.M."/>
            <person name="Grigoriev I.V."/>
            <person name="Hibbett D.S."/>
        </authorList>
    </citation>
    <scope>NUCLEOTIDE SEQUENCE [LARGE SCALE GENOMIC DNA]</scope>
    <source>
        <strain evidence="2 3">HHB14362 ss-1</strain>
    </source>
</reference>